<evidence type="ECO:0000256" key="5">
    <source>
        <dbReference type="SAM" id="MobiDB-lite"/>
    </source>
</evidence>
<proteinExistence type="predicted"/>
<dbReference type="PANTHER" id="PTHR16201">
    <property type="entry name" value="SEVEN TRANSMEMBRANE PROTEIN 1-RELATED"/>
    <property type="match status" value="1"/>
</dbReference>
<sequence length="437" mass="49535">MHASVWLRSIVESSTAVGFDCGLPLCVYLLVHIPEPVDATSCRWLSSWLSSMSWWSCSIFPHCCSLPAWHFPLSAFFYPLDSIPLFHLLNLAYSAVRLYTNFILFFRLVSCIMTRPQESIPPAANVLGTIGTVCWCVQVLPQIWHNWRRKTTDGLPGVMLMLWAGCAVPFGVYAVVQNFNIALQLQPQCFGGLTLITWGQTLYYHNKWRAWTATFATIGMAMLFAGTEALLIFTLRKPYYKGIEWPMMMMAIIASVMQCVGLLLPFWELAKRNGRVIGIDFGFLAIDYAGAFFSLMALVAQHTFDVLGSTMYTVCMFLETGIFLSHAIWMWRVRHVRREAKKAGKTYDEFVAQHPSLRIGRTNLPSNPSAEDVEAAHRQTQNSTETLVHDRTADEKAITKPEKAAVVDHKEKGTQISDNVDQKPEELGEKNIYREQR</sequence>
<evidence type="ECO:0000256" key="6">
    <source>
        <dbReference type="SAM" id="Phobius"/>
    </source>
</evidence>
<feature type="transmembrane region" description="Helical" evidence="6">
    <location>
        <begin position="245"/>
        <end position="267"/>
    </location>
</feature>
<keyword evidence="4 6" id="KW-0472">Membrane</keyword>
<feature type="compositionally biased region" description="Basic and acidic residues" evidence="5">
    <location>
        <begin position="387"/>
        <end position="413"/>
    </location>
</feature>
<evidence type="ECO:0008006" key="9">
    <source>
        <dbReference type="Google" id="ProtNLM"/>
    </source>
</evidence>
<feature type="transmembrane region" description="Helical" evidence="6">
    <location>
        <begin position="122"/>
        <end position="144"/>
    </location>
</feature>
<keyword evidence="3 6" id="KW-1133">Transmembrane helix</keyword>
<comment type="caution">
    <text evidence="7">The sequence shown here is derived from an EMBL/GenBank/DDBJ whole genome shotgun (WGS) entry which is preliminary data.</text>
</comment>
<evidence type="ECO:0000256" key="4">
    <source>
        <dbReference type="ARBA" id="ARBA00023136"/>
    </source>
</evidence>
<dbReference type="Pfam" id="PF04193">
    <property type="entry name" value="PQ-loop"/>
    <property type="match status" value="1"/>
</dbReference>
<name>A0A9W4U817_9PLEO</name>
<feature type="region of interest" description="Disordered" evidence="5">
    <location>
        <begin position="378"/>
        <end position="437"/>
    </location>
</feature>
<evidence type="ECO:0000256" key="3">
    <source>
        <dbReference type="ARBA" id="ARBA00022989"/>
    </source>
</evidence>
<keyword evidence="8" id="KW-1185">Reference proteome</keyword>
<feature type="transmembrane region" description="Helical" evidence="6">
    <location>
        <begin position="311"/>
        <end position="331"/>
    </location>
</feature>
<feature type="compositionally biased region" description="Basic and acidic residues" evidence="5">
    <location>
        <begin position="420"/>
        <end position="437"/>
    </location>
</feature>
<dbReference type="AlphaFoldDB" id="A0A9W4U817"/>
<feature type="transmembrane region" description="Helical" evidence="6">
    <location>
        <begin position="91"/>
        <end position="110"/>
    </location>
</feature>
<evidence type="ECO:0000256" key="2">
    <source>
        <dbReference type="ARBA" id="ARBA00022692"/>
    </source>
</evidence>
<dbReference type="EMBL" id="CAOQHR010000002">
    <property type="protein sequence ID" value="CAI6308495.1"/>
    <property type="molecule type" value="Genomic_DNA"/>
</dbReference>
<comment type="subcellular location">
    <subcellularLocation>
        <location evidence="1">Membrane</location>
        <topology evidence="1">Multi-pass membrane protein</topology>
    </subcellularLocation>
</comment>
<dbReference type="Gene3D" id="1.20.1280.290">
    <property type="match status" value="1"/>
</dbReference>
<dbReference type="PANTHER" id="PTHR16201:SF37">
    <property type="entry name" value="PQ-LOOP REPEAT-CONTAINING PROTEIN"/>
    <property type="match status" value="1"/>
</dbReference>
<reference evidence="7" key="1">
    <citation type="submission" date="2023-01" db="EMBL/GenBank/DDBJ databases">
        <authorList>
            <person name="Van Ghelder C."/>
            <person name="Rancurel C."/>
        </authorList>
    </citation>
    <scope>NUCLEOTIDE SEQUENCE</scope>
    <source>
        <strain evidence="7">CNCM I-4278</strain>
    </source>
</reference>
<dbReference type="GO" id="GO:0016020">
    <property type="term" value="C:membrane"/>
    <property type="evidence" value="ECO:0007669"/>
    <property type="project" value="UniProtKB-SubCell"/>
</dbReference>
<accession>A0A9W4U817</accession>
<dbReference type="SMART" id="SM00679">
    <property type="entry name" value="CTNS"/>
    <property type="match status" value="2"/>
</dbReference>
<dbReference type="InterPro" id="IPR051415">
    <property type="entry name" value="LAAT-1"/>
</dbReference>
<organism evidence="7 8">
    <name type="scientific">Periconia digitata</name>
    <dbReference type="NCBI Taxonomy" id="1303443"/>
    <lineage>
        <taxon>Eukaryota</taxon>
        <taxon>Fungi</taxon>
        <taxon>Dikarya</taxon>
        <taxon>Ascomycota</taxon>
        <taxon>Pezizomycotina</taxon>
        <taxon>Dothideomycetes</taxon>
        <taxon>Pleosporomycetidae</taxon>
        <taxon>Pleosporales</taxon>
        <taxon>Massarineae</taxon>
        <taxon>Periconiaceae</taxon>
        <taxon>Periconia</taxon>
    </lineage>
</organism>
<feature type="transmembrane region" description="Helical" evidence="6">
    <location>
        <begin position="210"/>
        <end position="233"/>
    </location>
</feature>
<evidence type="ECO:0000313" key="7">
    <source>
        <dbReference type="EMBL" id="CAI6308495.1"/>
    </source>
</evidence>
<dbReference type="Proteomes" id="UP001152607">
    <property type="component" value="Unassembled WGS sequence"/>
</dbReference>
<evidence type="ECO:0000256" key="1">
    <source>
        <dbReference type="ARBA" id="ARBA00004141"/>
    </source>
</evidence>
<feature type="transmembrane region" description="Helical" evidence="6">
    <location>
        <begin position="279"/>
        <end position="299"/>
    </location>
</feature>
<evidence type="ECO:0000313" key="8">
    <source>
        <dbReference type="Proteomes" id="UP001152607"/>
    </source>
</evidence>
<dbReference type="OrthoDB" id="407617at2759"/>
<protein>
    <recommendedName>
        <fullName evidence="9">PQ loop repeat protein</fullName>
    </recommendedName>
</protein>
<feature type="transmembrane region" description="Helical" evidence="6">
    <location>
        <begin position="156"/>
        <end position="176"/>
    </location>
</feature>
<dbReference type="InterPro" id="IPR006603">
    <property type="entry name" value="PQ-loop_rpt"/>
</dbReference>
<keyword evidence="2 6" id="KW-0812">Transmembrane</keyword>
<gene>
    <name evidence="7" type="ORF">PDIGIT_LOCUS3120</name>
</gene>